<sequence length="437" mass="50202">MSEKYLQIASYLPSKNIYGLGEHVHETFRHSLNYVSWPLFSRDRPPMGGQKNLYGVHPFYTCLENDGKSHGVLLLNSNAMEVTLLPTPAISFRTIGGVLDFFVFVGENPEHVVQLYTSLIGRPILPPYWSLGFQLSRYGYNKLENVKAVVERTRNAGIMQNVQFLDIDHMEGKRDFTWDNNTFAGLPEYIQQTKKNYGLKWIIILDPAIEVKANYSSYESGINNNVFIRRSPLWPDSIFPPAVQDLNVTFGRVWPRDIVAFPDFFLKSAKQWWINQIVEHHSKIPFDGLWIDMNEPANFQTNEDDPEYCKWDNIPKDQCWALRCPTSSYDDPPYNPLEKSESPRLSTMTLCMESIQGEGNKSYRHYDVHSLYGWSQTLATKEAAESATGTRSLVISRSTYPSSGNYSGHWLGDNRSQWPDLHRSIIGMLEFNLFGIP</sequence>
<comment type="similarity">
    <text evidence="1 3">Belongs to the glycosyl hydrolase 31 family.</text>
</comment>
<evidence type="ECO:0000256" key="3">
    <source>
        <dbReference type="RuleBase" id="RU361185"/>
    </source>
</evidence>
<dbReference type="CDD" id="cd14752">
    <property type="entry name" value="GH31_N"/>
    <property type="match status" value="1"/>
</dbReference>
<dbReference type="OrthoDB" id="6431919at2759"/>
<organism evidence="5 6">
    <name type="scientific">Stegodyphus mimosarum</name>
    <name type="common">African social velvet spider</name>
    <dbReference type="NCBI Taxonomy" id="407821"/>
    <lineage>
        <taxon>Eukaryota</taxon>
        <taxon>Metazoa</taxon>
        <taxon>Ecdysozoa</taxon>
        <taxon>Arthropoda</taxon>
        <taxon>Chelicerata</taxon>
        <taxon>Arachnida</taxon>
        <taxon>Araneae</taxon>
        <taxon>Araneomorphae</taxon>
        <taxon>Entelegynae</taxon>
        <taxon>Eresoidea</taxon>
        <taxon>Eresidae</taxon>
        <taxon>Stegodyphus</taxon>
    </lineage>
</organism>
<feature type="non-terminal residue" evidence="5">
    <location>
        <position position="437"/>
    </location>
</feature>
<evidence type="ECO:0000313" key="6">
    <source>
        <dbReference type="Proteomes" id="UP000054359"/>
    </source>
</evidence>
<protein>
    <submittedName>
        <fullName evidence="5">Maltase-glucoamylase, intestinal</fullName>
    </submittedName>
</protein>
<dbReference type="PANTHER" id="PTHR22762">
    <property type="entry name" value="ALPHA-GLUCOSIDASE"/>
    <property type="match status" value="1"/>
</dbReference>
<dbReference type="InterPro" id="IPR030458">
    <property type="entry name" value="Glyco_hydro_31_AS"/>
</dbReference>
<dbReference type="GO" id="GO:0004558">
    <property type="term" value="F:alpha-1,4-glucosidase activity"/>
    <property type="evidence" value="ECO:0007669"/>
    <property type="project" value="TreeGrafter"/>
</dbReference>
<keyword evidence="2" id="KW-0325">Glycoprotein</keyword>
<keyword evidence="3" id="KW-0378">Hydrolase</keyword>
<dbReference type="AlphaFoldDB" id="A0A087TIB6"/>
<proteinExistence type="inferred from homology"/>
<dbReference type="SUPFAM" id="SSF74650">
    <property type="entry name" value="Galactose mutarotase-like"/>
    <property type="match status" value="1"/>
</dbReference>
<dbReference type="PROSITE" id="PS00129">
    <property type="entry name" value="GLYCOSYL_HYDROL_F31_1"/>
    <property type="match status" value="1"/>
</dbReference>
<name>A0A087TIB6_STEMI</name>
<evidence type="ECO:0000259" key="4">
    <source>
        <dbReference type="Pfam" id="PF01055"/>
    </source>
</evidence>
<dbReference type="OMA" id="CEERNCI"/>
<dbReference type="SUPFAM" id="SSF51445">
    <property type="entry name" value="(Trans)glycosidases"/>
    <property type="match status" value="1"/>
</dbReference>
<dbReference type="GO" id="GO:0005975">
    <property type="term" value="P:carbohydrate metabolic process"/>
    <property type="evidence" value="ECO:0007669"/>
    <property type="project" value="InterPro"/>
</dbReference>
<keyword evidence="3" id="KW-0326">Glycosidase</keyword>
<dbReference type="PANTHER" id="PTHR22762:SF133">
    <property type="entry name" value="P-TYPE DOMAIN-CONTAINING PROTEIN"/>
    <property type="match status" value="1"/>
</dbReference>
<accession>A0A087TIB6</accession>
<feature type="domain" description="Glycoside hydrolase family 31 TIM barrel" evidence="4">
    <location>
        <begin position="123"/>
        <end position="437"/>
    </location>
</feature>
<dbReference type="InterPro" id="IPR000322">
    <property type="entry name" value="Glyco_hydro_31_TIM"/>
</dbReference>
<keyword evidence="6" id="KW-1185">Reference proteome</keyword>
<evidence type="ECO:0000256" key="2">
    <source>
        <dbReference type="ARBA" id="ARBA00023180"/>
    </source>
</evidence>
<gene>
    <name evidence="5" type="ORF">X975_19522</name>
</gene>
<dbReference type="InterPro" id="IPR011013">
    <property type="entry name" value="Gal_mutarotase_sf_dom"/>
</dbReference>
<dbReference type="EMBL" id="KK115338">
    <property type="protein sequence ID" value="KFM64855.1"/>
    <property type="molecule type" value="Genomic_DNA"/>
</dbReference>
<dbReference type="InterPro" id="IPR017853">
    <property type="entry name" value="GH"/>
</dbReference>
<dbReference type="Pfam" id="PF01055">
    <property type="entry name" value="Glyco_hydro_31_2nd"/>
    <property type="match status" value="1"/>
</dbReference>
<dbReference type="Proteomes" id="UP000054359">
    <property type="component" value="Unassembled WGS sequence"/>
</dbReference>
<dbReference type="Gene3D" id="2.60.40.1760">
    <property type="entry name" value="glycosyl hydrolase (family 31)"/>
    <property type="match status" value="1"/>
</dbReference>
<reference evidence="5 6" key="1">
    <citation type="submission" date="2013-11" db="EMBL/GenBank/DDBJ databases">
        <title>Genome sequencing of Stegodyphus mimosarum.</title>
        <authorList>
            <person name="Bechsgaard J."/>
        </authorList>
    </citation>
    <scope>NUCLEOTIDE SEQUENCE [LARGE SCALE GENOMIC DNA]</scope>
</reference>
<evidence type="ECO:0000256" key="1">
    <source>
        <dbReference type="ARBA" id="ARBA00007806"/>
    </source>
</evidence>
<dbReference type="GO" id="GO:0030246">
    <property type="term" value="F:carbohydrate binding"/>
    <property type="evidence" value="ECO:0007669"/>
    <property type="project" value="InterPro"/>
</dbReference>
<dbReference type="Gene3D" id="3.20.20.80">
    <property type="entry name" value="Glycosidases"/>
    <property type="match status" value="1"/>
</dbReference>
<dbReference type="STRING" id="407821.A0A087TIB6"/>
<evidence type="ECO:0000313" key="5">
    <source>
        <dbReference type="EMBL" id="KFM64855.1"/>
    </source>
</evidence>